<keyword evidence="9" id="KW-1185">Reference proteome</keyword>
<keyword evidence="2 7" id="KW-0963">Cytoplasm</keyword>
<evidence type="ECO:0000256" key="7">
    <source>
        <dbReference type="HAMAP-Rule" id="MF_00114"/>
    </source>
</evidence>
<evidence type="ECO:0000256" key="1">
    <source>
        <dbReference type="ARBA" id="ARBA00010936"/>
    </source>
</evidence>
<evidence type="ECO:0000313" key="9">
    <source>
        <dbReference type="Proteomes" id="UP000016960"/>
    </source>
</evidence>
<keyword evidence="4 7" id="KW-0704">Schiff base</keyword>
<organism evidence="8 9">
    <name type="scientific">Rubidibacter lacunae KORDI 51-2</name>
    <dbReference type="NCBI Taxonomy" id="582515"/>
    <lineage>
        <taxon>Bacteria</taxon>
        <taxon>Bacillati</taxon>
        <taxon>Cyanobacteriota</taxon>
        <taxon>Cyanophyceae</taxon>
        <taxon>Oscillatoriophycideae</taxon>
        <taxon>Chroococcales</taxon>
        <taxon>Aphanothecaceae</taxon>
        <taxon>Rubidibacter</taxon>
    </lineage>
</organism>
<dbReference type="PANTHER" id="PTHR10889">
    <property type="entry name" value="DEOXYRIBOSE-PHOSPHATE ALDOLASE"/>
    <property type="match status" value="1"/>
</dbReference>
<dbReference type="OrthoDB" id="9778711at2"/>
<dbReference type="GO" id="GO:0004139">
    <property type="term" value="F:deoxyribose-phosphate aldolase activity"/>
    <property type="evidence" value="ECO:0007669"/>
    <property type="project" value="UniProtKB-UniRule"/>
</dbReference>
<name>U5DMF5_9CHRO</name>
<dbReference type="GO" id="GO:0006018">
    <property type="term" value="P:2-deoxyribose 1-phosphate catabolic process"/>
    <property type="evidence" value="ECO:0007669"/>
    <property type="project" value="UniProtKB-UniRule"/>
</dbReference>
<evidence type="ECO:0000256" key="6">
    <source>
        <dbReference type="ARBA" id="ARBA00056337"/>
    </source>
</evidence>
<feature type="active site" description="Proton donor/acceptor" evidence="7">
    <location>
        <position position="184"/>
    </location>
</feature>
<comment type="similarity">
    <text evidence="1 7">Belongs to the DeoC/FbaB aldolase family. DeoC type 1 subfamily.</text>
</comment>
<dbReference type="InterPro" id="IPR028581">
    <property type="entry name" value="DeoC_typeI"/>
</dbReference>
<comment type="function">
    <text evidence="6 7">Catalyzes a reversible aldol reaction between acetaldehyde and D-glyceraldehyde 3-phosphate to generate 2-deoxy-D-ribose 5-phosphate.</text>
</comment>
<dbReference type="InterPro" id="IPR011343">
    <property type="entry name" value="DeoC"/>
</dbReference>
<dbReference type="PANTHER" id="PTHR10889:SF1">
    <property type="entry name" value="DEOXYRIBOSE-PHOSPHATE ALDOLASE"/>
    <property type="match status" value="1"/>
</dbReference>
<dbReference type="InterPro" id="IPR002915">
    <property type="entry name" value="DeoC/FbaB/LacD_aldolase"/>
</dbReference>
<comment type="catalytic activity">
    <reaction evidence="5 7">
        <text>2-deoxy-D-ribose 5-phosphate = D-glyceraldehyde 3-phosphate + acetaldehyde</text>
        <dbReference type="Rhea" id="RHEA:12821"/>
        <dbReference type="ChEBI" id="CHEBI:15343"/>
        <dbReference type="ChEBI" id="CHEBI:59776"/>
        <dbReference type="ChEBI" id="CHEBI:62877"/>
        <dbReference type="EC" id="4.1.2.4"/>
    </reaction>
</comment>
<dbReference type="NCBIfam" id="TIGR00126">
    <property type="entry name" value="deoC"/>
    <property type="match status" value="1"/>
</dbReference>
<dbReference type="Gene3D" id="3.20.20.70">
    <property type="entry name" value="Aldolase class I"/>
    <property type="match status" value="1"/>
</dbReference>
<dbReference type="Proteomes" id="UP000016960">
    <property type="component" value="Unassembled WGS sequence"/>
</dbReference>
<protein>
    <recommendedName>
        <fullName evidence="7">Deoxyribose-phosphate aldolase</fullName>
        <shortName evidence="7">DERA</shortName>
        <ecNumber evidence="7">4.1.2.4</ecNumber>
    </recommendedName>
    <alternativeName>
        <fullName evidence="7">2-deoxy-D-ribose 5-phosphate aldolase</fullName>
    </alternativeName>
    <alternativeName>
        <fullName evidence="7">Phosphodeoxyriboaldolase</fullName>
        <shortName evidence="7">Deoxyriboaldolase</shortName>
    </alternativeName>
</protein>
<dbReference type="STRING" id="582515.KR51_00016290"/>
<dbReference type="AlphaFoldDB" id="U5DMF5"/>
<dbReference type="FunCoup" id="U5DMF5">
    <property type="interactions" value="270"/>
</dbReference>
<proteinExistence type="inferred from homology"/>
<evidence type="ECO:0000256" key="5">
    <source>
        <dbReference type="ARBA" id="ARBA00048791"/>
    </source>
</evidence>
<evidence type="ECO:0000313" key="8">
    <source>
        <dbReference type="EMBL" id="ERN41779.1"/>
    </source>
</evidence>
<evidence type="ECO:0000256" key="4">
    <source>
        <dbReference type="ARBA" id="ARBA00023270"/>
    </source>
</evidence>
<feature type="active site" description="Schiff-base intermediate with acetaldehyde" evidence="7">
    <location>
        <position position="156"/>
    </location>
</feature>
<dbReference type="InParanoid" id="U5DMF5"/>
<comment type="subcellular location">
    <subcellularLocation>
        <location evidence="7">Cytoplasm</location>
    </subcellularLocation>
</comment>
<dbReference type="GO" id="GO:0009264">
    <property type="term" value="P:deoxyribonucleotide catabolic process"/>
    <property type="evidence" value="ECO:0007669"/>
    <property type="project" value="UniProtKB-UniRule"/>
</dbReference>
<dbReference type="PATRIC" id="fig|582515.4.peg.1838"/>
<reference evidence="8 9" key="1">
    <citation type="submission" date="2013-05" db="EMBL/GenBank/DDBJ databases">
        <title>Draft genome sequence of Rubidibacter lacunae KORDI 51-2.</title>
        <authorList>
            <person name="Choi D.H."/>
            <person name="Noh J.H."/>
            <person name="Kwon K.-K."/>
            <person name="Lee J.-H."/>
            <person name="Ryu J.-Y."/>
        </authorList>
    </citation>
    <scope>NUCLEOTIDE SEQUENCE [LARGE SCALE GENOMIC DNA]</scope>
    <source>
        <strain evidence="8 9">KORDI 51-2</strain>
    </source>
</reference>
<dbReference type="EMBL" id="ASSJ01000041">
    <property type="protein sequence ID" value="ERN41779.1"/>
    <property type="molecule type" value="Genomic_DNA"/>
</dbReference>
<dbReference type="FunFam" id="3.20.20.70:FF:000044">
    <property type="entry name" value="Deoxyribose-phosphate aldolase"/>
    <property type="match status" value="1"/>
</dbReference>
<keyword evidence="3 7" id="KW-0456">Lyase</keyword>
<evidence type="ECO:0000256" key="3">
    <source>
        <dbReference type="ARBA" id="ARBA00023239"/>
    </source>
</evidence>
<sequence length="239" mass="25534">MELALDFDLAGYIDHALLDPSATPKRVEQCCIEAERYNFPAVCVYPSAVRQAADFLYGKRIAVCTVIGFPSGATTPATKLFEAQEAAENGATELDVVINVGLLKAGMSDEVYREIAEICEETGLLVKAILEMGLLDDEQIRLAAEVCLDAGAAFLKTHTGWFGGATIADVRILRAIAGGQVGIKASGGIRTYEQASALVRAGASRLGTSRGPFLLRQRDTLEEADLLTGLDRDPRDVGI</sequence>
<dbReference type="eggNOG" id="COG0274">
    <property type="taxonomic scope" value="Bacteria"/>
</dbReference>
<dbReference type="CDD" id="cd00959">
    <property type="entry name" value="DeoC"/>
    <property type="match status" value="1"/>
</dbReference>
<dbReference type="RefSeq" id="WP_022606362.1">
    <property type="nucleotide sequence ID" value="NZ_ASSJ01000041.1"/>
</dbReference>
<dbReference type="EC" id="4.1.2.4" evidence="7"/>
<dbReference type="HAMAP" id="MF_00114">
    <property type="entry name" value="DeoC_type1"/>
    <property type="match status" value="1"/>
</dbReference>
<dbReference type="SUPFAM" id="SSF51569">
    <property type="entry name" value="Aldolase"/>
    <property type="match status" value="1"/>
</dbReference>
<comment type="pathway">
    <text evidence="7">Carbohydrate degradation; 2-deoxy-D-ribose 1-phosphate degradation; D-glyceraldehyde 3-phosphate and acetaldehyde from 2-deoxy-alpha-D-ribose 1-phosphate: step 2/2.</text>
</comment>
<accession>U5DMF5</accession>
<dbReference type="GO" id="GO:0016052">
    <property type="term" value="P:carbohydrate catabolic process"/>
    <property type="evidence" value="ECO:0007669"/>
    <property type="project" value="TreeGrafter"/>
</dbReference>
<evidence type="ECO:0000256" key="2">
    <source>
        <dbReference type="ARBA" id="ARBA00022490"/>
    </source>
</evidence>
<dbReference type="GO" id="GO:0005737">
    <property type="term" value="C:cytoplasm"/>
    <property type="evidence" value="ECO:0007669"/>
    <property type="project" value="UniProtKB-SubCell"/>
</dbReference>
<dbReference type="UniPathway" id="UPA00002">
    <property type="reaction ID" value="UER00468"/>
</dbReference>
<feature type="active site" description="Proton donor/acceptor" evidence="7">
    <location>
        <position position="95"/>
    </location>
</feature>
<dbReference type="InterPro" id="IPR013785">
    <property type="entry name" value="Aldolase_TIM"/>
</dbReference>
<gene>
    <name evidence="7" type="primary">deoC</name>
    <name evidence="8" type="ORF">KR51_00016290</name>
</gene>
<dbReference type="Pfam" id="PF01791">
    <property type="entry name" value="DeoC"/>
    <property type="match status" value="1"/>
</dbReference>
<dbReference type="PIRSF" id="PIRSF001357">
    <property type="entry name" value="DeoC"/>
    <property type="match status" value="1"/>
</dbReference>
<dbReference type="SMART" id="SM01133">
    <property type="entry name" value="DeoC"/>
    <property type="match status" value="1"/>
</dbReference>
<comment type="caution">
    <text evidence="8">The sequence shown here is derived from an EMBL/GenBank/DDBJ whole genome shotgun (WGS) entry which is preliminary data.</text>
</comment>